<feature type="repeat" description="TPR" evidence="1">
    <location>
        <begin position="254"/>
        <end position="287"/>
    </location>
</feature>
<organism evidence="2 3">
    <name type="scientific">Aerosakkonema funiforme FACHB-1375</name>
    <dbReference type="NCBI Taxonomy" id="2949571"/>
    <lineage>
        <taxon>Bacteria</taxon>
        <taxon>Bacillati</taxon>
        <taxon>Cyanobacteriota</taxon>
        <taxon>Cyanophyceae</taxon>
        <taxon>Oscillatoriophycideae</taxon>
        <taxon>Aerosakkonematales</taxon>
        <taxon>Aerosakkonemataceae</taxon>
        <taxon>Aerosakkonema</taxon>
    </lineage>
</organism>
<evidence type="ECO:0000313" key="2">
    <source>
        <dbReference type="EMBL" id="MBD2181976.1"/>
    </source>
</evidence>
<dbReference type="PROSITE" id="PS50005">
    <property type="entry name" value="TPR"/>
    <property type="match status" value="2"/>
</dbReference>
<accession>A0A926VDT2</accession>
<dbReference type="RefSeq" id="WP_190464789.1">
    <property type="nucleotide sequence ID" value="NZ_JACJPW010000029.1"/>
</dbReference>
<name>A0A926VDT2_9CYAN</name>
<protein>
    <submittedName>
        <fullName evidence="2">Tetratricopeptide repeat protein</fullName>
    </submittedName>
</protein>
<dbReference type="Pfam" id="PF13431">
    <property type="entry name" value="TPR_17"/>
    <property type="match status" value="1"/>
</dbReference>
<dbReference type="EMBL" id="JACJPW010000029">
    <property type="protein sequence ID" value="MBD2181976.1"/>
    <property type="molecule type" value="Genomic_DNA"/>
</dbReference>
<reference evidence="2" key="2">
    <citation type="submission" date="2020-08" db="EMBL/GenBank/DDBJ databases">
        <authorList>
            <person name="Chen M."/>
            <person name="Teng W."/>
            <person name="Zhao L."/>
            <person name="Hu C."/>
            <person name="Zhou Y."/>
            <person name="Han B."/>
            <person name="Song L."/>
            <person name="Shu W."/>
        </authorList>
    </citation>
    <scope>NUCLEOTIDE SEQUENCE</scope>
    <source>
        <strain evidence="2">FACHB-1375</strain>
    </source>
</reference>
<dbReference type="SMART" id="SM00028">
    <property type="entry name" value="TPR"/>
    <property type="match status" value="2"/>
</dbReference>
<dbReference type="SUPFAM" id="SSF48452">
    <property type="entry name" value="TPR-like"/>
    <property type="match status" value="1"/>
</dbReference>
<proteinExistence type="predicted"/>
<dbReference type="Proteomes" id="UP000641646">
    <property type="component" value="Unassembled WGS sequence"/>
</dbReference>
<dbReference type="Gene3D" id="1.25.40.10">
    <property type="entry name" value="Tetratricopeptide repeat domain"/>
    <property type="match status" value="1"/>
</dbReference>
<gene>
    <name evidence="2" type="ORF">H6G03_12815</name>
</gene>
<evidence type="ECO:0000256" key="1">
    <source>
        <dbReference type="PROSITE-ProRule" id="PRU00339"/>
    </source>
</evidence>
<dbReference type="InterPro" id="IPR019734">
    <property type="entry name" value="TPR_rpt"/>
</dbReference>
<dbReference type="AlphaFoldDB" id="A0A926VDT2"/>
<keyword evidence="1" id="KW-0802">TPR repeat</keyword>
<dbReference type="InterPro" id="IPR011990">
    <property type="entry name" value="TPR-like_helical_dom_sf"/>
</dbReference>
<sequence length="467" mass="52411">MEDYAEESKSAMDEAIAHYQEALSTIEKAGSILSKRKIIEMLLSRDGVENLKNNGAELNTSQCALLIDLDERLKELAGIIAKKFPLASYRLSVNPPESSWWWFLESFVPREVHKHDRFDWVWYGLTLGCMVVATTFGSSTAQAFSSEGFDILGTFSTVGQAVGMLLLAGGVLTENGKETVENALKSVGIPPHFHAEAIFGASALMAASTYVVYANLPTIGEYYYKQGQISSTQGDVVSALDLYKRALNFNPNDSKIYVALGKVSEDMGQLKEAISYYEKGRSFNDPAALNGLGRVLVFQSLEDVGWTAKIDEKVERRADFFLVAAEKLVKEEQKLLRRDIAINHGILYLSDFDLKKSSVEDANNALDNAYNSFEQAAELEKTLPKETKEQNKGQCYLQITEKIRQEVNYQKGQFLNSDIPKKAEACYGELYRAGLNPYDDTKIYYSLYTSRVSLEAYKKPENQKYRR</sequence>
<keyword evidence="3" id="KW-1185">Reference proteome</keyword>
<comment type="caution">
    <text evidence="2">The sequence shown here is derived from an EMBL/GenBank/DDBJ whole genome shotgun (WGS) entry which is preliminary data.</text>
</comment>
<feature type="repeat" description="TPR" evidence="1">
    <location>
        <begin position="220"/>
        <end position="253"/>
    </location>
</feature>
<evidence type="ECO:0000313" key="3">
    <source>
        <dbReference type="Proteomes" id="UP000641646"/>
    </source>
</evidence>
<reference evidence="2" key="1">
    <citation type="journal article" date="2015" name="ISME J.">
        <title>Draft Genome Sequence of Streptomyces incarnatus NRRL8089, which Produces the Nucleoside Antibiotic Sinefungin.</title>
        <authorList>
            <person name="Oshima K."/>
            <person name="Hattori M."/>
            <person name="Shimizu H."/>
            <person name="Fukuda K."/>
            <person name="Nemoto M."/>
            <person name="Inagaki K."/>
            <person name="Tamura T."/>
        </authorList>
    </citation>
    <scope>NUCLEOTIDE SEQUENCE</scope>
    <source>
        <strain evidence="2">FACHB-1375</strain>
    </source>
</reference>